<name>F4H2U9_CELFA</name>
<feature type="transmembrane region" description="Helical" evidence="1">
    <location>
        <begin position="68"/>
        <end position="87"/>
    </location>
</feature>
<dbReference type="STRING" id="590998.Celf_2321"/>
<dbReference type="AlphaFoldDB" id="F4H2U9"/>
<dbReference type="HOGENOM" id="CLU_552865_0_0_11"/>
<evidence type="ECO:0000313" key="4">
    <source>
        <dbReference type="Proteomes" id="UP000008460"/>
    </source>
</evidence>
<dbReference type="InterPro" id="IPR002372">
    <property type="entry name" value="PQQ_rpt_dom"/>
</dbReference>
<keyword evidence="1" id="KW-0472">Membrane</keyword>
<feature type="domain" description="Pyrrolo-quinoline quinone repeat" evidence="2">
    <location>
        <begin position="208"/>
        <end position="431"/>
    </location>
</feature>
<dbReference type="RefSeq" id="WP_013771474.1">
    <property type="nucleotide sequence ID" value="NC_015514.1"/>
</dbReference>
<dbReference type="EMBL" id="CP002666">
    <property type="protein sequence ID" value="AEE46448.1"/>
    <property type="molecule type" value="Genomic_DNA"/>
</dbReference>
<dbReference type="Pfam" id="PF13360">
    <property type="entry name" value="PQQ_2"/>
    <property type="match status" value="1"/>
</dbReference>
<evidence type="ECO:0000313" key="3">
    <source>
        <dbReference type="EMBL" id="AEE46448.1"/>
    </source>
</evidence>
<accession>F4H2U9</accession>
<sequence>MTSTTTPTPATATPLRGREPRWPRVAAVVGAVATGAGWWASETVVYLPGVLLLALGVASLVRTRRRLGVLLGASVLVVGVGVPWLALARTDGGRLVEPVVHPYDEGVTVDTVARVVDSRRVLALDAESGLAWEWTPPDWSTIVGVVLLDAGRLLVAAQTATVLGPDGVAGPDLGTVHPAQVVAADGDVVVLRACDESGPRPAPCTWRGVDATDGSTAWTADGVTSDATVRLATTPRLGAPWPVPPTTAAVASADGVVTVRAASSGRPVLALDPDAGLRVLPVADAVVVASRAGDRCTAAAHDADGDPRWEAEVPCGVLDGLDARVSAFTSVVEVDGTLWTPDGTVVDLATGDVDERGAVTTGRSAPQGHGEDRLVLGSGVQVALSEDALVVTPVRGGDAWSVALDGGEVRTLVADGGLVVVEQYLRPRLLAELVAPGERRRHVVDAYDARTGAHVGRVVSGPQGTDGIVVSAGTAFVVDRGPDGERRVRAIGP</sequence>
<reference evidence="3 4" key="1">
    <citation type="submission" date="2011-04" db="EMBL/GenBank/DDBJ databases">
        <title>Complete sequence of Cellulomonas fimi ATCC 484.</title>
        <authorList>
            <consortium name="US DOE Joint Genome Institute"/>
            <person name="Lucas S."/>
            <person name="Han J."/>
            <person name="Lapidus A."/>
            <person name="Cheng J.-F."/>
            <person name="Goodwin L."/>
            <person name="Pitluck S."/>
            <person name="Peters L."/>
            <person name="Chertkov O."/>
            <person name="Detter J.C."/>
            <person name="Han C."/>
            <person name="Tapia R."/>
            <person name="Land M."/>
            <person name="Hauser L."/>
            <person name="Kyrpides N."/>
            <person name="Ivanova N."/>
            <person name="Ovchinnikova G."/>
            <person name="Pagani I."/>
            <person name="Mead D."/>
            <person name="Brumm P."/>
            <person name="Woyke T."/>
        </authorList>
    </citation>
    <scope>NUCLEOTIDE SEQUENCE [LARGE SCALE GENOMIC DNA]</scope>
    <source>
        <strain evidence="4">ATCC 484 / DSM 20113 / JCM 1341 / NBRC 15513 / NCIMB 8980 / NCTC 7547</strain>
    </source>
</reference>
<feature type="transmembrane region" description="Helical" evidence="1">
    <location>
        <begin position="45"/>
        <end position="61"/>
    </location>
</feature>
<dbReference type="Proteomes" id="UP000008460">
    <property type="component" value="Chromosome"/>
</dbReference>
<evidence type="ECO:0000259" key="2">
    <source>
        <dbReference type="Pfam" id="PF13360"/>
    </source>
</evidence>
<keyword evidence="1" id="KW-1133">Transmembrane helix</keyword>
<proteinExistence type="predicted"/>
<protein>
    <recommendedName>
        <fullName evidence="2">Pyrrolo-quinoline quinone repeat domain-containing protein</fullName>
    </recommendedName>
</protein>
<feature type="transmembrane region" description="Helical" evidence="1">
    <location>
        <begin position="22"/>
        <end position="39"/>
    </location>
</feature>
<organism evidence="3 4">
    <name type="scientific">Cellulomonas fimi (strain ATCC 484 / DSM 20113 / JCM 1341 / CCUG 24087 / LMG 16345 / NBRC 15513 / NCIMB 8980 / NCTC 7547 / NRS-133)</name>
    <dbReference type="NCBI Taxonomy" id="590998"/>
    <lineage>
        <taxon>Bacteria</taxon>
        <taxon>Bacillati</taxon>
        <taxon>Actinomycetota</taxon>
        <taxon>Actinomycetes</taxon>
        <taxon>Micrococcales</taxon>
        <taxon>Cellulomonadaceae</taxon>
        <taxon>Cellulomonas</taxon>
    </lineage>
</organism>
<keyword evidence="4" id="KW-1185">Reference proteome</keyword>
<dbReference type="KEGG" id="cfi:Celf_2321"/>
<gene>
    <name evidence="3" type="ordered locus">Celf_2321</name>
</gene>
<keyword evidence="1" id="KW-0812">Transmembrane</keyword>
<evidence type="ECO:0000256" key="1">
    <source>
        <dbReference type="SAM" id="Phobius"/>
    </source>
</evidence>